<gene>
    <name evidence="1" type="ORF">T05_15003</name>
</gene>
<comment type="caution">
    <text evidence="1">The sequence shown here is derived from an EMBL/GenBank/DDBJ whole genome shotgun (WGS) entry which is preliminary data.</text>
</comment>
<keyword evidence="2" id="KW-1185">Reference proteome</keyword>
<name>A0A0V0RT87_9BILA</name>
<dbReference type="EMBL" id="JYDJ01004991">
    <property type="protein sequence ID" value="KRX17639.1"/>
    <property type="molecule type" value="Genomic_DNA"/>
</dbReference>
<evidence type="ECO:0000313" key="2">
    <source>
        <dbReference type="Proteomes" id="UP000055048"/>
    </source>
</evidence>
<protein>
    <submittedName>
        <fullName evidence="1">Uncharacterized protein</fullName>
    </submittedName>
</protein>
<sequence length="30" mass="3384">MHHNDATSLYWYTHASDAPGGGQWFYGSLL</sequence>
<organism evidence="1 2">
    <name type="scientific">Trichinella murrelli</name>
    <dbReference type="NCBI Taxonomy" id="144512"/>
    <lineage>
        <taxon>Eukaryota</taxon>
        <taxon>Metazoa</taxon>
        <taxon>Ecdysozoa</taxon>
        <taxon>Nematoda</taxon>
        <taxon>Enoplea</taxon>
        <taxon>Dorylaimia</taxon>
        <taxon>Trichinellida</taxon>
        <taxon>Trichinellidae</taxon>
        <taxon>Trichinella</taxon>
    </lineage>
</organism>
<dbReference type="Proteomes" id="UP000055048">
    <property type="component" value="Unassembled WGS sequence"/>
</dbReference>
<reference evidence="1 2" key="1">
    <citation type="submission" date="2015-01" db="EMBL/GenBank/DDBJ databases">
        <title>Evolution of Trichinella species and genotypes.</title>
        <authorList>
            <person name="Korhonen P.K."/>
            <person name="Edoardo P."/>
            <person name="Giuseppe L.R."/>
            <person name="Gasser R.B."/>
        </authorList>
    </citation>
    <scope>NUCLEOTIDE SEQUENCE [LARGE SCALE GENOMIC DNA]</scope>
    <source>
        <strain evidence="1">ISS417</strain>
    </source>
</reference>
<dbReference type="AlphaFoldDB" id="A0A0V0RT87"/>
<proteinExistence type="predicted"/>
<evidence type="ECO:0000313" key="1">
    <source>
        <dbReference type="EMBL" id="KRX17639.1"/>
    </source>
</evidence>
<accession>A0A0V0RT87</accession>